<dbReference type="OrthoDB" id="3542267at2"/>
<name>A0A239JWG9_9ACTN</name>
<evidence type="ECO:0000313" key="1">
    <source>
        <dbReference type="EMBL" id="SNT09882.1"/>
    </source>
</evidence>
<evidence type="ECO:0000313" key="2">
    <source>
        <dbReference type="Proteomes" id="UP000198282"/>
    </source>
</evidence>
<organism evidence="1 2">
    <name type="scientific">Streptosporangium subroseum</name>
    <dbReference type="NCBI Taxonomy" id="106412"/>
    <lineage>
        <taxon>Bacteria</taxon>
        <taxon>Bacillati</taxon>
        <taxon>Actinomycetota</taxon>
        <taxon>Actinomycetes</taxon>
        <taxon>Streptosporangiales</taxon>
        <taxon>Streptosporangiaceae</taxon>
        <taxon>Streptosporangium</taxon>
    </lineage>
</organism>
<keyword evidence="2" id="KW-1185">Reference proteome</keyword>
<gene>
    <name evidence="1" type="ORF">SAMN05216276_102454</name>
</gene>
<proteinExistence type="predicted"/>
<dbReference type="Proteomes" id="UP000198282">
    <property type="component" value="Unassembled WGS sequence"/>
</dbReference>
<dbReference type="AlphaFoldDB" id="A0A239JWG9"/>
<reference evidence="1 2" key="1">
    <citation type="submission" date="2017-06" db="EMBL/GenBank/DDBJ databases">
        <authorList>
            <person name="Kim H.J."/>
            <person name="Triplett B.A."/>
        </authorList>
    </citation>
    <scope>NUCLEOTIDE SEQUENCE [LARGE SCALE GENOMIC DNA]</scope>
    <source>
        <strain evidence="1 2">CGMCC 4.2132</strain>
    </source>
</reference>
<protein>
    <submittedName>
        <fullName evidence="1">Uncharacterized protein</fullName>
    </submittedName>
</protein>
<accession>A0A239JWG9</accession>
<sequence length="77" mass="8161">MTNPHTHDNLDLAAKAQELADNELAGLLDRTAAKSVAITCATTRDLAEARDALDGVSPDEVRQAALALFDRLTTQTG</sequence>
<dbReference type="EMBL" id="FZOD01000024">
    <property type="protein sequence ID" value="SNT09882.1"/>
    <property type="molecule type" value="Genomic_DNA"/>
</dbReference>
<dbReference type="RefSeq" id="WP_089209546.1">
    <property type="nucleotide sequence ID" value="NZ_FZOD01000024.1"/>
</dbReference>